<evidence type="ECO:0000313" key="2">
    <source>
        <dbReference type="Proteomes" id="UP000700706"/>
    </source>
</evidence>
<dbReference type="EMBL" id="JAEKLZ010000231">
    <property type="protein sequence ID" value="MBW8726723.1"/>
    <property type="molecule type" value="Genomic_DNA"/>
</dbReference>
<organism evidence="1 2">
    <name type="scientific">Inquilinus limosus</name>
    <dbReference type="NCBI Taxonomy" id="171674"/>
    <lineage>
        <taxon>Bacteria</taxon>
        <taxon>Pseudomonadati</taxon>
        <taxon>Pseudomonadota</taxon>
        <taxon>Alphaproteobacteria</taxon>
        <taxon>Rhodospirillales</taxon>
        <taxon>Rhodospirillaceae</taxon>
        <taxon>Inquilinus</taxon>
    </lineage>
</organism>
<sequence length="129" mass="13492">MNFRHSASVASLALALTGIGLGQPAWGYDDLLKPIRPQGAATLRVAPAPKPTPATVAQGVQDELAAQFQRAAGARSSLTAQQAKSAGWGFVADHFGQIDTSRKGYVTLAEITSFMAARSPQTLMKSAPQ</sequence>
<proteinExistence type="predicted"/>
<dbReference type="AlphaFoldDB" id="A0A952FL84"/>
<comment type="caution">
    <text evidence="1">The sequence shown here is derived from an EMBL/GenBank/DDBJ whole genome shotgun (WGS) entry which is preliminary data.</text>
</comment>
<protein>
    <recommendedName>
        <fullName evidence="3">EF-hand domain-containing protein</fullName>
    </recommendedName>
</protein>
<reference evidence="1" key="1">
    <citation type="submission" date="2020-06" db="EMBL/GenBank/DDBJ databases">
        <title>Stable isotope informed genome-resolved metagenomics uncovers potential trophic interactions in rhizosphere soil.</title>
        <authorList>
            <person name="Starr E.P."/>
            <person name="Shi S."/>
            <person name="Blazewicz S.J."/>
            <person name="Koch B.J."/>
            <person name="Probst A.J."/>
            <person name="Hungate B.A."/>
            <person name="Pett-Ridge J."/>
            <person name="Firestone M.K."/>
            <person name="Banfield J.F."/>
        </authorList>
    </citation>
    <scope>NUCLEOTIDE SEQUENCE</scope>
    <source>
        <strain evidence="1">YM_69_17</strain>
    </source>
</reference>
<dbReference type="Proteomes" id="UP000700706">
    <property type="component" value="Unassembled WGS sequence"/>
</dbReference>
<evidence type="ECO:0000313" key="1">
    <source>
        <dbReference type="EMBL" id="MBW8726723.1"/>
    </source>
</evidence>
<name>A0A952FL84_9PROT</name>
<evidence type="ECO:0008006" key="3">
    <source>
        <dbReference type="Google" id="ProtNLM"/>
    </source>
</evidence>
<accession>A0A952FL84</accession>
<gene>
    <name evidence="1" type="ORF">JF625_16455</name>
</gene>